<evidence type="ECO:0000313" key="3">
    <source>
        <dbReference type="Proteomes" id="UP000271162"/>
    </source>
</evidence>
<accession>A0A0N4YLZ4</accession>
<organism evidence="4">
    <name type="scientific">Nippostrongylus brasiliensis</name>
    <name type="common">Rat hookworm</name>
    <dbReference type="NCBI Taxonomy" id="27835"/>
    <lineage>
        <taxon>Eukaryota</taxon>
        <taxon>Metazoa</taxon>
        <taxon>Ecdysozoa</taxon>
        <taxon>Nematoda</taxon>
        <taxon>Chromadorea</taxon>
        <taxon>Rhabditida</taxon>
        <taxon>Rhabditina</taxon>
        <taxon>Rhabditomorpha</taxon>
        <taxon>Strongyloidea</taxon>
        <taxon>Heligmosomidae</taxon>
        <taxon>Nippostrongylus</taxon>
    </lineage>
</organism>
<feature type="compositionally biased region" description="Polar residues" evidence="1">
    <location>
        <begin position="79"/>
        <end position="112"/>
    </location>
</feature>
<feature type="region of interest" description="Disordered" evidence="1">
    <location>
        <begin position="32"/>
        <end position="145"/>
    </location>
</feature>
<evidence type="ECO:0000313" key="2">
    <source>
        <dbReference type="EMBL" id="VDL81881.1"/>
    </source>
</evidence>
<name>A0A0N4YLZ4_NIPBR</name>
<dbReference type="WBParaSite" id="NBR_0001815901-mRNA-1">
    <property type="protein sequence ID" value="NBR_0001815901-mRNA-1"/>
    <property type="gene ID" value="NBR_0001815901"/>
</dbReference>
<feature type="compositionally biased region" description="Polar residues" evidence="1">
    <location>
        <begin position="44"/>
        <end position="65"/>
    </location>
</feature>
<keyword evidence="3" id="KW-1185">Reference proteome</keyword>
<dbReference type="EMBL" id="UYSL01023214">
    <property type="protein sequence ID" value="VDL81881.1"/>
    <property type="molecule type" value="Genomic_DNA"/>
</dbReference>
<evidence type="ECO:0000256" key="1">
    <source>
        <dbReference type="SAM" id="MobiDB-lite"/>
    </source>
</evidence>
<dbReference type="AlphaFoldDB" id="A0A0N4YLZ4"/>
<sequence>MLQDISTLLDAAIAQMQQYTAVFGPSASVPMPPAGTWPTAFGQDVNQGFEGTSELDVTQSDSVQGLATADSKTKETKTHQNGTNDENAAAEQPSTSKSLFGPSMANSHSVKSLSGLDEGLTAEEDMESPETPSSSREPIVRSAVDEEVRLRRLKRFGEAGNASEDN</sequence>
<protein>
    <submittedName>
        <fullName evidence="4">Opaque-phase-specific protein OP4</fullName>
    </submittedName>
</protein>
<dbReference type="Proteomes" id="UP000271162">
    <property type="component" value="Unassembled WGS sequence"/>
</dbReference>
<evidence type="ECO:0000313" key="4">
    <source>
        <dbReference type="WBParaSite" id="NBR_0001815901-mRNA-1"/>
    </source>
</evidence>
<reference evidence="4" key="1">
    <citation type="submission" date="2017-02" db="UniProtKB">
        <authorList>
            <consortium name="WormBaseParasite"/>
        </authorList>
    </citation>
    <scope>IDENTIFICATION</scope>
</reference>
<gene>
    <name evidence="2" type="ORF">NBR_LOCUS18160</name>
</gene>
<proteinExistence type="predicted"/>
<reference evidence="2 3" key="2">
    <citation type="submission" date="2018-11" db="EMBL/GenBank/DDBJ databases">
        <authorList>
            <consortium name="Pathogen Informatics"/>
        </authorList>
    </citation>
    <scope>NUCLEOTIDE SEQUENCE [LARGE SCALE GENOMIC DNA]</scope>
</reference>